<dbReference type="Gene3D" id="3.40.525.10">
    <property type="entry name" value="CRAL-TRIO lipid binding domain"/>
    <property type="match status" value="1"/>
</dbReference>
<protein>
    <submittedName>
        <fullName evidence="3">SEC14-like protein 4</fullName>
    </submittedName>
</protein>
<evidence type="ECO:0000259" key="1">
    <source>
        <dbReference type="PROSITE" id="PS50191"/>
    </source>
</evidence>
<comment type="caution">
    <text evidence="3">The sequence shown here is derived from an EMBL/GenBank/DDBJ whole genome shotgun (WGS) entry which is preliminary data.</text>
</comment>
<dbReference type="Proteomes" id="UP000887013">
    <property type="component" value="Unassembled WGS sequence"/>
</dbReference>
<evidence type="ECO:0000259" key="2">
    <source>
        <dbReference type="PROSITE" id="PS50866"/>
    </source>
</evidence>
<accession>A0A8X6UIS9</accession>
<dbReference type="GO" id="GO:0005737">
    <property type="term" value="C:cytoplasm"/>
    <property type="evidence" value="ECO:0007669"/>
    <property type="project" value="TreeGrafter"/>
</dbReference>
<feature type="domain" description="GOLD" evidence="2">
    <location>
        <begin position="283"/>
        <end position="389"/>
    </location>
</feature>
<dbReference type="SUPFAM" id="SSF46938">
    <property type="entry name" value="CRAL/TRIO N-terminal domain"/>
    <property type="match status" value="1"/>
</dbReference>
<dbReference type="SUPFAM" id="SSF52087">
    <property type="entry name" value="CRAL/TRIO domain"/>
    <property type="match status" value="1"/>
</dbReference>
<evidence type="ECO:0000313" key="3">
    <source>
        <dbReference type="EMBL" id="GFU19213.1"/>
    </source>
</evidence>
<dbReference type="InterPro" id="IPR011074">
    <property type="entry name" value="CRAL/TRIO_N_dom"/>
</dbReference>
<proteinExistence type="predicted"/>
<dbReference type="OrthoDB" id="6427793at2759"/>
<dbReference type="CDD" id="cd00170">
    <property type="entry name" value="SEC14"/>
    <property type="match status" value="1"/>
</dbReference>
<dbReference type="InterPro" id="IPR036273">
    <property type="entry name" value="CRAL/TRIO_N_dom_sf"/>
</dbReference>
<dbReference type="SUPFAM" id="SSF101576">
    <property type="entry name" value="Supernatant protein factor (SPF), C-terminal domain"/>
    <property type="match status" value="1"/>
</dbReference>
<dbReference type="InterPro" id="IPR001251">
    <property type="entry name" value="CRAL-TRIO_dom"/>
</dbReference>
<dbReference type="Pfam" id="PF03765">
    <property type="entry name" value="CRAL_TRIO_N"/>
    <property type="match status" value="1"/>
</dbReference>
<dbReference type="SMART" id="SM01100">
    <property type="entry name" value="CRAL_TRIO_N"/>
    <property type="match status" value="1"/>
</dbReference>
<dbReference type="PANTHER" id="PTHR23324:SF83">
    <property type="entry name" value="SEC14-LIKE PROTEIN 2"/>
    <property type="match status" value="1"/>
</dbReference>
<gene>
    <name evidence="3" type="primary">Sec14l4</name>
    <name evidence="3" type="ORF">NPIL_272361</name>
</gene>
<evidence type="ECO:0000313" key="4">
    <source>
        <dbReference type="Proteomes" id="UP000887013"/>
    </source>
</evidence>
<dbReference type="AlphaFoldDB" id="A0A8X6UIS9"/>
<dbReference type="InterPro" id="IPR036865">
    <property type="entry name" value="CRAL-TRIO_dom_sf"/>
</dbReference>
<dbReference type="InterPro" id="IPR009038">
    <property type="entry name" value="GOLD_dom"/>
</dbReference>
<dbReference type="SMART" id="SM00516">
    <property type="entry name" value="SEC14"/>
    <property type="match status" value="1"/>
</dbReference>
<feature type="domain" description="CRAL-TRIO" evidence="1">
    <location>
        <begin position="81"/>
        <end position="256"/>
    </location>
</feature>
<dbReference type="EMBL" id="BMAW01031019">
    <property type="protein sequence ID" value="GFU19213.1"/>
    <property type="molecule type" value="Genomic_DNA"/>
</dbReference>
<dbReference type="PROSITE" id="PS50191">
    <property type="entry name" value="CRAL_TRIO"/>
    <property type="match status" value="1"/>
</dbReference>
<sequence>MAELKMSLFQNITAVEKNIIDKLRKRTIEDISPKMFEDESLFYRFCKARDFNLKEAEDMLRKHIVWRKEMQLDSILTDYKPPEAVEKYTPTNFLCFDKEDCLVHYHEFGKIDMLGLWSSAKKFDVFKYLVLTLERDVERLNVHSKKIGKLAYQMTSIYNLENLSFANATHRKSIEICLYFLKVYQDNYPERIKRVFIINANGYFSLLFSIIQKILSNALLMKIQCYKSEGWKEELLKIIDADDLPAFLGGNKTDPDGNPLCNTFIIHGEKIPERYYLSNYEKKLSVASDAKKLIVARSSKEEINFEVSKIGSFLEWEFEMKNRDIDFLLYFKGNELEDGVELIRIQRVDTCYDTEKGRFKCEKLGIYTIVFDNTYSWIHQKEIYFRARLRVESEDQNQQ</sequence>
<reference evidence="3" key="1">
    <citation type="submission" date="2020-08" db="EMBL/GenBank/DDBJ databases">
        <title>Multicomponent nature underlies the extraordinary mechanical properties of spider dragline silk.</title>
        <authorList>
            <person name="Kono N."/>
            <person name="Nakamura H."/>
            <person name="Mori M."/>
            <person name="Yoshida Y."/>
            <person name="Ohtoshi R."/>
            <person name="Malay A.D."/>
            <person name="Moran D.A.P."/>
            <person name="Tomita M."/>
            <person name="Numata K."/>
            <person name="Arakawa K."/>
        </authorList>
    </citation>
    <scope>NUCLEOTIDE SEQUENCE</scope>
</reference>
<organism evidence="3 4">
    <name type="scientific">Nephila pilipes</name>
    <name type="common">Giant wood spider</name>
    <name type="synonym">Nephila maculata</name>
    <dbReference type="NCBI Taxonomy" id="299642"/>
    <lineage>
        <taxon>Eukaryota</taxon>
        <taxon>Metazoa</taxon>
        <taxon>Ecdysozoa</taxon>
        <taxon>Arthropoda</taxon>
        <taxon>Chelicerata</taxon>
        <taxon>Arachnida</taxon>
        <taxon>Araneae</taxon>
        <taxon>Araneomorphae</taxon>
        <taxon>Entelegynae</taxon>
        <taxon>Araneoidea</taxon>
        <taxon>Nephilidae</taxon>
        <taxon>Nephila</taxon>
    </lineage>
</organism>
<name>A0A8X6UIS9_NEPPI</name>
<dbReference type="InterPro" id="IPR051064">
    <property type="entry name" value="SEC14/CRAL-TRIO_domain"/>
</dbReference>
<dbReference type="Pfam" id="PF00650">
    <property type="entry name" value="CRAL_TRIO"/>
    <property type="match status" value="1"/>
</dbReference>
<dbReference type="InterPro" id="IPR036598">
    <property type="entry name" value="GOLD_dom_sf"/>
</dbReference>
<dbReference type="Gene3D" id="2.60.120.680">
    <property type="entry name" value="GOLD domain"/>
    <property type="match status" value="1"/>
</dbReference>
<keyword evidence="4" id="KW-1185">Reference proteome</keyword>
<dbReference type="PROSITE" id="PS50866">
    <property type="entry name" value="GOLD"/>
    <property type="match status" value="1"/>
</dbReference>
<dbReference type="PANTHER" id="PTHR23324">
    <property type="entry name" value="SEC14 RELATED PROTEIN"/>
    <property type="match status" value="1"/>
</dbReference>